<evidence type="ECO:0000256" key="1">
    <source>
        <dbReference type="SAM" id="SignalP"/>
    </source>
</evidence>
<dbReference type="Pfam" id="PF14366">
    <property type="entry name" value="DUF4410"/>
    <property type="match status" value="1"/>
</dbReference>
<evidence type="ECO:0000313" key="2">
    <source>
        <dbReference type="EMBL" id="QCP54627.1"/>
    </source>
</evidence>
<dbReference type="RefSeq" id="WP_137337385.1">
    <property type="nucleotide sequence ID" value="NZ_CP040078.1"/>
</dbReference>
<dbReference type="InterPro" id="IPR025522">
    <property type="entry name" value="DUF4410"/>
</dbReference>
<feature type="signal peptide" evidence="1">
    <location>
        <begin position="1"/>
        <end position="23"/>
    </location>
</feature>
<name>A0A4P8J1C0_9BURK</name>
<dbReference type="KEGG" id="tvl:FAZ95_37805"/>
<evidence type="ECO:0000313" key="3">
    <source>
        <dbReference type="Proteomes" id="UP000298656"/>
    </source>
</evidence>
<reference evidence="2 3" key="1">
    <citation type="submission" date="2019-05" db="EMBL/GenBank/DDBJ databases">
        <title>Burkholderia sp. DHOD12, isolated from subtropical forest soil.</title>
        <authorList>
            <person name="Gao Z.-H."/>
            <person name="Qiu L.-H."/>
        </authorList>
    </citation>
    <scope>NUCLEOTIDE SEQUENCE [LARGE SCALE GENOMIC DNA]</scope>
    <source>
        <strain evidence="2 3">DHOD12</strain>
    </source>
</reference>
<protein>
    <submittedName>
        <fullName evidence="2">DUF4410 domain-containing protein</fullName>
    </submittedName>
</protein>
<keyword evidence="3" id="KW-1185">Reference proteome</keyword>
<gene>
    <name evidence="2" type="ORF">FAZ95_37805</name>
</gene>
<feature type="chain" id="PRO_5021015746" evidence="1">
    <location>
        <begin position="24"/>
        <end position="223"/>
    </location>
</feature>
<dbReference type="AlphaFoldDB" id="A0A4P8J1C0"/>
<dbReference type="OrthoDB" id="8996932at2"/>
<sequence length="223" mass="22791">MQQLNRLFFAGLVVSLAATFAHAQQQPAAPGGAAVAGAPVMYVKDFQAVQESSGSGGLLHRLRDAAHERSAGQNAGALANAIVKQLSSQGITARYLAPGEPLPAPASGWLIGGVFYSRDSGGRIQSLLQGGSSGSSTPNTEVSVTVADVAGDPNVPFAVIGAEDAIKGQGTVASWNPYIVAAKFVFKKVEGTTAVDGLAKDIADQIVGNLQTLQQKDLAAQAH</sequence>
<dbReference type="EMBL" id="CP040078">
    <property type="protein sequence ID" value="QCP54627.1"/>
    <property type="molecule type" value="Genomic_DNA"/>
</dbReference>
<dbReference type="Proteomes" id="UP000298656">
    <property type="component" value="Chromosome 2"/>
</dbReference>
<accession>A0A4P8J1C0</accession>
<organism evidence="2 3">
    <name type="scientific">Trinickia violacea</name>
    <dbReference type="NCBI Taxonomy" id="2571746"/>
    <lineage>
        <taxon>Bacteria</taxon>
        <taxon>Pseudomonadati</taxon>
        <taxon>Pseudomonadota</taxon>
        <taxon>Betaproteobacteria</taxon>
        <taxon>Burkholderiales</taxon>
        <taxon>Burkholderiaceae</taxon>
        <taxon>Trinickia</taxon>
    </lineage>
</organism>
<proteinExistence type="predicted"/>
<keyword evidence="1" id="KW-0732">Signal</keyword>